<sequence>GYDIHIRDNVHRNNLLKEARYFKLNNLISKLSIGTNIVHSGFPTNPEERIKPEVTMLLKHIKVKHVLVKGMLALAKEKQSNVRAFDGIDSGHDAKRLKRIFEDSALEEGSPTLDNIKGENSSRTSNANSPDTQNMSKEKIQEHNRTLLQSSETQDLLYKPTQDIEPHVLFVELSNIELYAVWTGSVNSSMLGDHHLFVYRDHDLSNLNKICKQLGLQALTMAANAYKGQEDLETIIRKLALSSAKVTPPGRALRLFLGRTLVRMGCKSGQLVMTIVKAEGWSSAKEYNACRKYLREDMKEESVA</sequence>
<dbReference type="EMBL" id="JAABOA010000185">
    <property type="protein sequence ID" value="KAF9585437.1"/>
    <property type="molecule type" value="Genomic_DNA"/>
</dbReference>
<evidence type="ECO:0000256" key="1">
    <source>
        <dbReference type="SAM" id="MobiDB-lite"/>
    </source>
</evidence>
<feature type="non-terminal residue" evidence="2">
    <location>
        <position position="304"/>
    </location>
</feature>
<proteinExistence type="predicted"/>
<feature type="region of interest" description="Disordered" evidence="1">
    <location>
        <begin position="109"/>
        <end position="142"/>
    </location>
</feature>
<organism evidence="2 3">
    <name type="scientific">Lunasporangiospora selenospora</name>
    <dbReference type="NCBI Taxonomy" id="979761"/>
    <lineage>
        <taxon>Eukaryota</taxon>
        <taxon>Fungi</taxon>
        <taxon>Fungi incertae sedis</taxon>
        <taxon>Mucoromycota</taxon>
        <taxon>Mortierellomycotina</taxon>
        <taxon>Mortierellomycetes</taxon>
        <taxon>Mortierellales</taxon>
        <taxon>Mortierellaceae</taxon>
        <taxon>Lunasporangiospora</taxon>
    </lineage>
</organism>
<feature type="compositionally biased region" description="Polar residues" evidence="1">
    <location>
        <begin position="118"/>
        <end position="135"/>
    </location>
</feature>
<reference evidence="2" key="1">
    <citation type="journal article" date="2020" name="Fungal Divers.">
        <title>Resolving the Mortierellaceae phylogeny through synthesis of multi-gene phylogenetics and phylogenomics.</title>
        <authorList>
            <person name="Vandepol N."/>
            <person name="Liber J."/>
            <person name="Desiro A."/>
            <person name="Na H."/>
            <person name="Kennedy M."/>
            <person name="Barry K."/>
            <person name="Grigoriev I.V."/>
            <person name="Miller A.N."/>
            <person name="O'Donnell K."/>
            <person name="Stajich J.E."/>
            <person name="Bonito G."/>
        </authorList>
    </citation>
    <scope>NUCLEOTIDE SEQUENCE</scope>
    <source>
        <strain evidence="2">KOD1015</strain>
    </source>
</reference>
<evidence type="ECO:0000313" key="3">
    <source>
        <dbReference type="Proteomes" id="UP000780801"/>
    </source>
</evidence>
<gene>
    <name evidence="2" type="ORF">BGW38_002423</name>
</gene>
<keyword evidence="3" id="KW-1185">Reference proteome</keyword>
<comment type="caution">
    <text evidence="2">The sequence shown here is derived from an EMBL/GenBank/DDBJ whole genome shotgun (WGS) entry which is preliminary data.</text>
</comment>
<name>A0A9P6G1P6_9FUNG</name>
<evidence type="ECO:0000313" key="2">
    <source>
        <dbReference type="EMBL" id="KAF9585437.1"/>
    </source>
</evidence>
<dbReference type="OrthoDB" id="2414723at2759"/>
<accession>A0A9P6G1P6</accession>
<dbReference type="AlphaFoldDB" id="A0A9P6G1P6"/>
<protein>
    <submittedName>
        <fullName evidence="2">Uncharacterized protein</fullName>
    </submittedName>
</protein>
<dbReference type="Proteomes" id="UP000780801">
    <property type="component" value="Unassembled WGS sequence"/>
</dbReference>